<dbReference type="Proteomes" id="UP001459277">
    <property type="component" value="Unassembled WGS sequence"/>
</dbReference>
<dbReference type="GO" id="GO:0008171">
    <property type="term" value="F:O-methyltransferase activity"/>
    <property type="evidence" value="ECO:0007669"/>
    <property type="project" value="UniProtKB-UniRule"/>
</dbReference>
<evidence type="ECO:0000256" key="2">
    <source>
        <dbReference type="ARBA" id="ARBA00022603"/>
    </source>
</evidence>
<evidence type="ECO:0000313" key="9">
    <source>
        <dbReference type="Proteomes" id="UP001459277"/>
    </source>
</evidence>
<keyword evidence="9" id="KW-1185">Reference proteome</keyword>
<evidence type="ECO:0000256" key="6">
    <source>
        <dbReference type="RuleBase" id="RU367087"/>
    </source>
</evidence>
<dbReference type="InterPro" id="IPR010675">
    <property type="entry name" value="Bin3_C"/>
</dbReference>
<evidence type="ECO:0000256" key="1">
    <source>
        <dbReference type="ARBA" id="ARBA00008361"/>
    </source>
</evidence>
<name>A0AAW2CPA0_9ROSI</name>
<feature type="domain" description="Bin3-type SAM" evidence="7">
    <location>
        <begin position="108"/>
        <end position="181"/>
    </location>
</feature>
<evidence type="ECO:0000256" key="3">
    <source>
        <dbReference type="ARBA" id="ARBA00022679"/>
    </source>
</evidence>
<dbReference type="GO" id="GO:0008173">
    <property type="term" value="F:RNA methyltransferase activity"/>
    <property type="evidence" value="ECO:0007669"/>
    <property type="project" value="UniProtKB-UniRule"/>
</dbReference>
<gene>
    <name evidence="8" type="ORF">SO802_019654</name>
</gene>
<keyword evidence="2 6" id="KW-0489">Methyltransferase</keyword>
<proteinExistence type="inferred from homology"/>
<evidence type="ECO:0000313" key="8">
    <source>
        <dbReference type="EMBL" id="KAL0000052.1"/>
    </source>
</evidence>
<evidence type="ECO:0000256" key="5">
    <source>
        <dbReference type="PROSITE-ProRule" id="PRU00848"/>
    </source>
</evidence>
<organism evidence="8 9">
    <name type="scientific">Lithocarpus litseifolius</name>
    <dbReference type="NCBI Taxonomy" id="425828"/>
    <lineage>
        <taxon>Eukaryota</taxon>
        <taxon>Viridiplantae</taxon>
        <taxon>Streptophyta</taxon>
        <taxon>Embryophyta</taxon>
        <taxon>Tracheophyta</taxon>
        <taxon>Spermatophyta</taxon>
        <taxon>Magnoliopsida</taxon>
        <taxon>eudicotyledons</taxon>
        <taxon>Gunneridae</taxon>
        <taxon>Pentapetalae</taxon>
        <taxon>rosids</taxon>
        <taxon>fabids</taxon>
        <taxon>Fagales</taxon>
        <taxon>Fagaceae</taxon>
        <taxon>Lithocarpus</taxon>
    </lineage>
</organism>
<accession>A0AAW2CPA0</accession>
<dbReference type="InterPro" id="IPR029063">
    <property type="entry name" value="SAM-dependent_MTases_sf"/>
</dbReference>
<dbReference type="AlphaFoldDB" id="A0AAW2CPA0"/>
<dbReference type="GO" id="GO:0040031">
    <property type="term" value="P:snRNA modification"/>
    <property type="evidence" value="ECO:0007669"/>
    <property type="project" value="TreeGrafter"/>
</dbReference>
<dbReference type="Gene3D" id="3.40.50.150">
    <property type="entry name" value="Vaccinia Virus protein VP39"/>
    <property type="match status" value="1"/>
</dbReference>
<dbReference type="EC" id="2.1.1.-" evidence="6"/>
<keyword evidence="3 6" id="KW-0808">Transferase</keyword>
<dbReference type="Pfam" id="PF06859">
    <property type="entry name" value="Bin3"/>
    <property type="match status" value="1"/>
</dbReference>
<dbReference type="GO" id="GO:0017069">
    <property type="term" value="F:snRNA binding"/>
    <property type="evidence" value="ECO:0007669"/>
    <property type="project" value="TreeGrafter"/>
</dbReference>
<keyword evidence="4 5" id="KW-0949">S-adenosyl-L-methionine</keyword>
<protein>
    <recommendedName>
        <fullName evidence="6">RNA methyltransferase</fullName>
        <ecNumber evidence="6">2.1.1.-</ecNumber>
    </recommendedName>
</protein>
<dbReference type="PANTHER" id="PTHR12315:SF0">
    <property type="entry name" value="7SK SNRNA METHYLPHOSPHATE CAPPING ENZYME"/>
    <property type="match status" value="1"/>
</dbReference>
<evidence type="ECO:0000256" key="4">
    <source>
        <dbReference type="ARBA" id="ARBA00022691"/>
    </source>
</evidence>
<dbReference type="PROSITE" id="PS51515">
    <property type="entry name" value="BIN3_SAM"/>
    <property type="match status" value="1"/>
</dbReference>
<sequence>MVFRHINNVGYLRDEAHCEIGEFRICKGLGRGVRICKATGEKVERVNTAGERESNRKKSRKSEIAGERELQEYCWRKRGRYIKKEEREPLDQKSFAAEAFLELTLILGGALVLEPQPWKSYENNRLVSETTAMNYRSILFRPANFEEILLDKIGFRKVEDITSHFSGSKAGFNRPILVFHK</sequence>
<comment type="similarity">
    <text evidence="1 6">Belongs to the methyltransferase superfamily.</text>
</comment>
<comment type="caution">
    <text evidence="8">The sequence shown here is derived from an EMBL/GenBank/DDBJ whole genome shotgun (WGS) entry which is preliminary data.</text>
</comment>
<reference evidence="8 9" key="1">
    <citation type="submission" date="2024-01" db="EMBL/GenBank/DDBJ databases">
        <title>A telomere-to-telomere, gap-free genome of sweet tea (Lithocarpus litseifolius).</title>
        <authorList>
            <person name="Zhou J."/>
        </authorList>
    </citation>
    <scope>NUCLEOTIDE SEQUENCE [LARGE SCALE GENOMIC DNA]</scope>
    <source>
        <strain evidence="8">Zhou-2022a</strain>
        <tissue evidence="8">Leaf</tissue>
    </source>
</reference>
<dbReference type="InterPro" id="IPR039772">
    <property type="entry name" value="Bin3-like"/>
</dbReference>
<dbReference type="GO" id="GO:0032259">
    <property type="term" value="P:methylation"/>
    <property type="evidence" value="ECO:0007669"/>
    <property type="project" value="UniProtKB-KW"/>
</dbReference>
<dbReference type="EMBL" id="JAZDWU010000006">
    <property type="protein sequence ID" value="KAL0000052.1"/>
    <property type="molecule type" value="Genomic_DNA"/>
</dbReference>
<evidence type="ECO:0000259" key="7">
    <source>
        <dbReference type="PROSITE" id="PS51515"/>
    </source>
</evidence>
<dbReference type="InterPro" id="IPR024160">
    <property type="entry name" value="BIN3_SAM-bd_dom"/>
</dbReference>
<dbReference type="PANTHER" id="PTHR12315">
    <property type="entry name" value="BICOID-INTERACTING PROTEIN RELATED"/>
    <property type="match status" value="1"/>
</dbReference>